<evidence type="ECO:0000313" key="2">
    <source>
        <dbReference type="Proteomes" id="UP000541109"/>
    </source>
</evidence>
<keyword evidence="2" id="KW-1185">Reference proteome</keyword>
<sequence>MDARAQLRRMMSDVDVAASRAERSLARARARTVALSDVEPKGAWALRSSLILAGLLMTARLLFPQG</sequence>
<dbReference type="RefSeq" id="WP_182163663.1">
    <property type="nucleotide sequence ID" value="NZ_JACFXV010000043.1"/>
</dbReference>
<name>A0A839ACZ4_9HYPH</name>
<gene>
    <name evidence="1" type="ORF">H2509_07065</name>
</gene>
<dbReference type="AlphaFoldDB" id="A0A839ACZ4"/>
<proteinExistence type="predicted"/>
<accession>A0A839ACZ4</accession>
<reference evidence="1 2" key="1">
    <citation type="submission" date="2020-07" db="EMBL/GenBank/DDBJ databases">
        <title>Stappia sp., F7233, whole genome shotgun sequencing project.</title>
        <authorList>
            <person name="Jiang S."/>
            <person name="Liu Z.W."/>
            <person name="Du Z.J."/>
        </authorList>
    </citation>
    <scope>NUCLEOTIDE SEQUENCE [LARGE SCALE GENOMIC DNA]</scope>
    <source>
        <strain evidence="1 2">F7233</strain>
    </source>
</reference>
<dbReference type="EMBL" id="JACFXV010000043">
    <property type="protein sequence ID" value="MBA5776888.1"/>
    <property type="molecule type" value="Genomic_DNA"/>
</dbReference>
<protein>
    <submittedName>
        <fullName evidence="1">Uncharacterized protein</fullName>
    </submittedName>
</protein>
<evidence type="ECO:0000313" key="1">
    <source>
        <dbReference type="EMBL" id="MBA5776888.1"/>
    </source>
</evidence>
<comment type="caution">
    <text evidence="1">The sequence shown here is derived from an EMBL/GenBank/DDBJ whole genome shotgun (WGS) entry which is preliminary data.</text>
</comment>
<organism evidence="1 2">
    <name type="scientific">Stappia albiluteola</name>
    <dbReference type="NCBI Taxonomy" id="2758565"/>
    <lineage>
        <taxon>Bacteria</taxon>
        <taxon>Pseudomonadati</taxon>
        <taxon>Pseudomonadota</taxon>
        <taxon>Alphaproteobacteria</taxon>
        <taxon>Hyphomicrobiales</taxon>
        <taxon>Stappiaceae</taxon>
        <taxon>Stappia</taxon>
    </lineage>
</organism>
<dbReference type="Proteomes" id="UP000541109">
    <property type="component" value="Unassembled WGS sequence"/>
</dbReference>